<dbReference type="GO" id="GO:0005304">
    <property type="term" value="F:L-valine transmembrane transporter activity"/>
    <property type="evidence" value="ECO:0007669"/>
    <property type="project" value="TreeGrafter"/>
</dbReference>
<evidence type="ECO:0000256" key="6">
    <source>
        <dbReference type="ARBA" id="ARBA00022970"/>
    </source>
</evidence>
<evidence type="ECO:0000313" key="11">
    <source>
        <dbReference type="Proteomes" id="UP000483839"/>
    </source>
</evidence>
<dbReference type="GO" id="GO:0015190">
    <property type="term" value="F:L-leucine transmembrane transporter activity"/>
    <property type="evidence" value="ECO:0007669"/>
    <property type="project" value="TreeGrafter"/>
</dbReference>
<reference evidence="10 11" key="1">
    <citation type="submission" date="2019-11" db="EMBL/GenBank/DDBJ databases">
        <title>Streptococcus uberis isolated from clinical mastitis cases on a southeastern Queensland dairy.</title>
        <authorList>
            <person name="Workentine M.L."/>
            <person name="Price R."/>
            <person name="Olchowy T."/>
        </authorList>
    </citation>
    <scope>NUCLEOTIDE SEQUENCE [LARGE SCALE GENOMIC DNA]</scope>
    <source>
        <strain evidence="10 11">OLC4459-A17</strain>
    </source>
</reference>
<evidence type="ECO:0000256" key="5">
    <source>
        <dbReference type="ARBA" id="ARBA00022692"/>
    </source>
</evidence>
<feature type="transmembrane region" description="Helical" evidence="9">
    <location>
        <begin position="385"/>
        <end position="403"/>
    </location>
</feature>
<dbReference type="GO" id="GO:0015820">
    <property type="term" value="P:L-leucine transport"/>
    <property type="evidence" value="ECO:0007669"/>
    <property type="project" value="TreeGrafter"/>
</dbReference>
<keyword evidence="4" id="KW-1003">Cell membrane</keyword>
<organism evidence="10 11">
    <name type="scientific">Streptococcus uberis</name>
    <dbReference type="NCBI Taxonomy" id="1349"/>
    <lineage>
        <taxon>Bacteria</taxon>
        <taxon>Bacillati</taxon>
        <taxon>Bacillota</taxon>
        <taxon>Bacilli</taxon>
        <taxon>Lactobacillales</taxon>
        <taxon>Streptococcaceae</taxon>
        <taxon>Streptococcus</taxon>
    </lineage>
</organism>
<feature type="transmembrane region" description="Helical" evidence="9">
    <location>
        <begin position="359"/>
        <end position="376"/>
    </location>
</feature>
<dbReference type="RefSeq" id="WP_012657906.1">
    <property type="nucleotide sequence ID" value="NZ_JADFBG010000010.1"/>
</dbReference>
<evidence type="ECO:0000256" key="3">
    <source>
        <dbReference type="ARBA" id="ARBA00022448"/>
    </source>
</evidence>
<comment type="caution">
    <text evidence="10">The sequence shown here is derived from an EMBL/GenBank/DDBJ whole genome shotgun (WGS) entry which is preliminary data.</text>
</comment>
<feature type="transmembrane region" description="Helical" evidence="9">
    <location>
        <begin position="328"/>
        <end position="347"/>
    </location>
</feature>
<evidence type="ECO:0000256" key="8">
    <source>
        <dbReference type="ARBA" id="ARBA00023136"/>
    </source>
</evidence>
<dbReference type="GO" id="GO:0015818">
    <property type="term" value="P:isoleucine transport"/>
    <property type="evidence" value="ECO:0007669"/>
    <property type="project" value="TreeGrafter"/>
</dbReference>
<evidence type="ECO:0000256" key="2">
    <source>
        <dbReference type="ARBA" id="ARBA00008540"/>
    </source>
</evidence>
<feature type="transmembrane region" description="Helical" evidence="9">
    <location>
        <begin position="429"/>
        <end position="450"/>
    </location>
</feature>
<comment type="subcellular location">
    <subcellularLocation>
        <location evidence="1 9">Cell membrane</location>
        <topology evidence="1 9">Multi-pass membrane protein</topology>
    </subcellularLocation>
</comment>
<feature type="transmembrane region" description="Helical" evidence="9">
    <location>
        <begin position="148"/>
        <end position="169"/>
    </location>
</feature>
<accession>A0A2X4HAZ2</accession>
<feature type="transmembrane region" description="Helical" evidence="9">
    <location>
        <begin position="38"/>
        <end position="58"/>
    </location>
</feature>
<feature type="transmembrane region" description="Helical" evidence="9">
    <location>
        <begin position="78"/>
        <end position="97"/>
    </location>
</feature>
<dbReference type="Proteomes" id="UP000483839">
    <property type="component" value="Unassembled WGS sequence"/>
</dbReference>
<dbReference type="GO" id="GO:0015188">
    <property type="term" value="F:L-isoleucine transmembrane transporter activity"/>
    <property type="evidence" value="ECO:0007669"/>
    <property type="project" value="TreeGrafter"/>
</dbReference>
<proteinExistence type="inferred from homology"/>
<keyword evidence="7 9" id="KW-1133">Transmembrane helix</keyword>
<name>A0A2X4HAZ2_STRUB</name>
<dbReference type="Pfam" id="PF05525">
    <property type="entry name" value="Branch_AA_trans"/>
    <property type="match status" value="1"/>
</dbReference>
<comment type="function">
    <text evidence="9">Component of the transport system for branched-chain amino acids.</text>
</comment>
<feature type="transmembrane region" description="Helical" evidence="9">
    <location>
        <begin position="229"/>
        <end position="251"/>
    </location>
</feature>
<dbReference type="PANTHER" id="PTHR30588">
    <property type="entry name" value="BRANCHED-CHAIN AMINO ACID TRANSPORT SYSTEM 2 CARRIER PROTEIN"/>
    <property type="match status" value="1"/>
</dbReference>
<keyword evidence="5 9" id="KW-0812">Transmembrane</keyword>
<dbReference type="EMBL" id="WLXI01000057">
    <property type="protein sequence ID" value="MTD02303.1"/>
    <property type="molecule type" value="Genomic_DNA"/>
</dbReference>
<keyword evidence="6 9" id="KW-0029">Amino-acid transport</keyword>
<keyword evidence="3 9" id="KW-0813">Transport</keyword>
<comment type="similarity">
    <text evidence="2 9">Belongs to the branched chain amino acid transporter family.</text>
</comment>
<dbReference type="NCBIfam" id="TIGR00796">
    <property type="entry name" value="livcs"/>
    <property type="match status" value="1"/>
</dbReference>
<evidence type="ECO:0000256" key="4">
    <source>
        <dbReference type="ARBA" id="ARBA00022475"/>
    </source>
</evidence>
<evidence type="ECO:0000256" key="9">
    <source>
        <dbReference type="RuleBase" id="RU362122"/>
    </source>
</evidence>
<feature type="transmembrane region" description="Helical" evidence="9">
    <location>
        <begin position="117"/>
        <end position="136"/>
    </location>
</feature>
<dbReference type="InterPro" id="IPR004685">
    <property type="entry name" value="Brnchd-chn_aa_trnsp_Livcs"/>
</dbReference>
<evidence type="ECO:0000256" key="7">
    <source>
        <dbReference type="ARBA" id="ARBA00022989"/>
    </source>
</evidence>
<dbReference type="GO" id="GO:0005886">
    <property type="term" value="C:plasma membrane"/>
    <property type="evidence" value="ECO:0007669"/>
    <property type="project" value="UniProtKB-SubCell"/>
</dbReference>
<gene>
    <name evidence="10" type="primary">brnQ</name>
    <name evidence="10" type="ORF">GKS16_08485</name>
</gene>
<dbReference type="OMA" id="IWPAGPI"/>
<feature type="transmembrane region" description="Helical" evidence="9">
    <location>
        <begin position="293"/>
        <end position="316"/>
    </location>
</feature>
<feature type="transmembrane region" description="Helical" evidence="9">
    <location>
        <begin position="189"/>
        <end position="217"/>
    </location>
</feature>
<keyword evidence="8 9" id="KW-0472">Membrane</keyword>
<dbReference type="AlphaFoldDB" id="A0A2X4HAZ2"/>
<evidence type="ECO:0000313" key="10">
    <source>
        <dbReference type="EMBL" id="MTD02303.1"/>
    </source>
</evidence>
<dbReference type="PANTHER" id="PTHR30588:SF0">
    <property type="entry name" value="BRANCHED-CHAIN AMINO ACID PERMEASE BRNQ"/>
    <property type="match status" value="1"/>
</dbReference>
<evidence type="ECO:0000256" key="1">
    <source>
        <dbReference type="ARBA" id="ARBA00004651"/>
    </source>
</evidence>
<feature type="transmembrane region" description="Helical" evidence="9">
    <location>
        <begin position="7"/>
        <end position="26"/>
    </location>
</feature>
<protein>
    <recommendedName>
        <fullName evidence="9">Branched-chain amino acid transport system carrier protein</fullName>
    </recommendedName>
</protein>
<sequence length="456" mass="49879">MKQHKIYIMIGFMLFALFFGAANLIYPAFLGLYSGKNLIWSILGFCLTGVSLPLLGVIAISKSGSEDVKSLSAPISKWFAIVYSSLLYLSIGPFFAIPRTGATSFSVGIAPIFGDNIIIKCLYAMLFFGLSYYLAIRPSRLAENIGKFLTPTLLIVIAILIISSFLHPAGSYGTSINVDSGINNAFKDFPFMAGLIQGYGTMDALASLVFSIIVIDAVKQFGATSDREVTQMTLISGLIAIGLLAFVYIFIGRIGATSQNLFSFSDGHFTLHHRPVNGGQILSHAAHFYLGRLGQTCLAIIIFLACLTTSTGLISSSAEFFHKLLPKVSYFVWASLFTLVSTFFYFGGLNEIIKWSAPVLYLLYPLTIVIIFLVLCKDFFGNDALVYRITVLFTTIPALYDALSTLSKMTGLFQVPTLLSQFFEKTVPLGQFALGWIPFAIIGTVMSLLIKKIKKS</sequence>